<dbReference type="EMBL" id="CADCWO010000053">
    <property type="protein sequence ID" value="CAA9563516.1"/>
    <property type="molecule type" value="Genomic_DNA"/>
</dbReference>
<organism evidence="2">
    <name type="scientific">uncultured Synechococcales cyanobacterium</name>
    <dbReference type="NCBI Taxonomy" id="1936017"/>
    <lineage>
        <taxon>Bacteria</taxon>
        <taxon>Bacillati</taxon>
        <taxon>Cyanobacteriota</taxon>
        <taxon>Cyanophyceae</taxon>
        <taxon>Synechococcales</taxon>
        <taxon>environmental samples</taxon>
    </lineage>
</organism>
<reference evidence="2" key="1">
    <citation type="submission" date="2020-02" db="EMBL/GenBank/DDBJ databases">
        <authorList>
            <person name="Meier V. D."/>
        </authorList>
    </citation>
    <scope>NUCLEOTIDE SEQUENCE</scope>
    <source>
        <strain evidence="2">AVDCRST_MAG81</strain>
    </source>
</reference>
<dbReference type="AlphaFoldDB" id="A0A6J4UYN1"/>
<gene>
    <name evidence="2" type="ORF">AVDCRST_MAG81-846</name>
</gene>
<protein>
    <submittedName>
        <fullName evidence="2">Uncharacterized protein</fullName>
    </submittedName>
</protein>
<feature type="compositionally biased region" description="Basic and acidic residues" evidence="1">
    <location>
        <begin position="19"/>
        <end position="32"/>
    </location>
</feature>
<accession>A0A6J4UYN1</accession>
<feature type="region of interest" description="Disordered" evidence="1">
    <location>
        <begin position="1"/>
        <end position="55"/>
    </location>
</feature>
<sequence length="125" mass="13772">MAVETSLEAKAQEVAPQSEHGDIAQKTRDDSGKFLPSESRVDNMNSGKTKGGTSQEYLLGRIKRDPQTVAAIAGAWQEGQHTSSLKRLKSLKMCAMAHKLSPRMKGKLDLLPNYPQNISKRLTFC</sequence>
<proteinExistence type="predicted"/>
<name>A0A6J4UYN1_9CYAN</name>
<evidence type="ECO:0000313" key="2">
    <source>
        <dbReference type="EMBL" id="CAA9563516.1"/>
    </source>
</evidence>
<feature type="compositionally biased region" description="Polar residues" evidence="1">
    <location>
        <begin position="42"/>
        <end position="55"/>
    </location>
</feature>
<evidence type="ECO:0000256" key="1">
    <source>
        <dbReference type="SAM" id="MobiDB-lite"/>
    </source>
</evidence>